<gene>
    <name evidence="2" type="ORF">FCN18_25485</name>
</gene>
<keyword evidence="3" id="KW-1185">Reference proteome</keyword>
<evidence type="ECO:0000313" key="2">
    <source>
        <dbReference type="EMBL" id="TKG66196.1"/>
    </source>
</evidence>
<evidence type="ECO:0000313" key="3">
    <source>
        <dbReference type="Proteomes" id="UP000309992"/>
    </source>
</evidence>
<reference evidence="2 3" key="1">
    <citation type="journal article" date="2015" name="Antonie Van Leeuwenhoek">
        <title>Prauserella endophytica sp. nov., an endophytic actinobacterium isolated from Tamarix taklamakanensis.</title>
        <authorList>
            <person name="Liu J.M."/>
            <person name="Habden X."/>
            <person name="Guo L."/>
            <person name="Tuo L."/>
            <person name="Jiang Z.K."/>
            <person name="Liu S.W."/>
            <person name="Liu X.F."/>
            <person name="Chen L."/>
            <person name="Li R.F."/>
            <person name="Zhang Y.Q."/>
            <person name="Sun C.H."/>
        </authorList>
    </citation>
    <scope>NUCLEOTIDE SEQUENCE [LARGE SCALE GENOMIC DNA]</scope>
    <source>
        <strain evidence="2 3">CGMCC 4.7182</strain>
    </source>
</reference>
<accession>A0ABY2RZ77</accession>
<dbReference type="RefSeq" id="WP_137096295.1">
    <property type="nucleotide sequence ID" value="NZ_SWMS01000016.1"/>
</dbReference>
<comment type="caution">
    <text evidence="2">The sequence shown here is derived from an EMBL/GenBank/DDBJ whole genome shotgun (WGS) entry which is preliminary data.</text>
</comment>
<sequence length="117" mass="12796">MTAEPYPQLGMLERTLREERDEHSLALDQTGDRYDEGGLDALTGALDALWRFTGGRYGEPWPDDRLTLPGALNRPPAPTPRRGYLVLALALAVLLVLVIVLHVATVTAGLYCPGVTR</sequence>
<feature type="transmembrane region" description="Helical" evidence="1">
    <location>
        <begin position="84"/>
        <end position="111"/>
    </location>
</feature>
<protein>
    <recommendedName>
        <fullName evidence="4">DUF3040 domain-containing protein</fullName>
    </recommendedName>
</protein>
<keyword evidence="1" id="KW-0472">Membrane</keyword>
<dbReference type="Proteomes" id="UP000309992">
    <property type="component" value="Unassembled WGS sequence"/>
</dbReference>
<dbReference type="EMBL" id="SWMS01000016">
    <property type="protein sequence ID" value="TKG66196.1"/>
    <property type="molecule type" value="Genomic_DNA"/>
</dbReference>
<evidence type="ECO:0008006" key="4">
    <source>
        <dbReference type="Google" id="ProtNLM"/>
    </source>
</evidence>
<name>A0ABY2RZ77_9PSEU</name>
<proteinExistence type="predicted"/>
<keyword evidence="1" id="KW-0812">Transmembrane</keyword>
<organism evidence="2 3">
    <name type="scientific">Prauserella endophytica</name>
    <dbReference type="NCBI Taxonomy" id="1592324"/>
    <lineage>
        <taxon>Bacteria</taxon>
        <taxon>Bacillati</taxon>
        <taxon>Actinomycetota</taxon>
        <taxon>Actinomycetes</taxon>
        <taxon>Pseudonocardiales</taxon>
        <taxon>Pseudonocardiaceae</taxon>
        <taxon>Prauserella</taxon>
        <taxon>Prauserella coralliicola group</taxon>
    </lineage>
</organism>
<evidence type="ECO:0000256" key="1">
    <source>
        <dbReference type="SAM" id="Phobius"/>
    </source>
</evidence>
<keyword evidence="1" id="KW-1133">Transmembrane helix</keyword>